<gene>
    <name evidence="1" type="ORF">KIS1582_3842</name>
</gene>
<comment type="caution">
    <text evidence="1">The sequence shown here is derived from an EMBL/GenBank/DDBJ whole genome shotgun (WGS) entry which is preliminary data.</text>
</comment>
<name>A0A800MU48_CYTFI</name>
<accession>A0A800MU48</accession>
<reference evidence="1 2" key="1">
    <citation type="journal article" date="2020" name="G3 (Bethesda)">
        <title>Whole Genome Sequencing and Comparative Genomics of Two Nematicidal Bacillus Strains Reveals a Wide Range of Possible Virulence Factors.</title>
        <authorList>
            <person name="Susic N."/>
            <person name="Janezic S."/>
            <person name="Rupnik M."/>
            <person name="Geric Stare B."/>
        </authorList>
    </citation>
    <scope>NUCLEOTIDE SEQUENCE [LARGE SCALE GENOMIC DNA]</scope>
    <source>
        <strain evidence="1 2">I-1582</strain>
    </source>
</reference>
<sequence>MPDRRPIIHPGLMSQHSFFGEAGPCINKNKVPRKNKQ</sequence>
<dbReference type="EMBL" id="VDEM01000058">
    <property type="protein sequence ID" value="KAF0822416.1"/>
    <property type="molecule type" value="Genomic_DNA"/>
</dbReference>
<evidence type="ECO:0000313" key="2">
    <source>
        <dbReference type="Proteomes" id="UP000465778"/>
    </source>
</evidence>
<protein>
    <submittedName>
        <fullName evidence="1">Uncharacterized protein</fullName>
    </submittedName>
</protein>
<proteinExistence type="predicted"/>
<evidence type="ECO:0000313" key="1">
    <source>
        <dbReference type="EMBL" id="KAF0822416.1"/>
    </source>
</evidence>
<dbReference type="Proteomes" id="UP000465778">
    <property type="component" value="Unassembled WGS sequence"/>
</dbReference>
<dbReference type="AlphaFoldDB" id="A0A800MU48"/>
<organism evidence="1 2">
    <name type="scientific">Cytobacillus firmus</name>
    <name type="common">Bacillus firmus</name>
    <dbReference type="NCBI Taxonomy" id="1399"/>
    <lineage>
        <taxon>Bacteria</taxon>
        <taxon>Bacillati</taxon>
        <taxon>Bacillota</taxon>
        <taxon>Bacilli</taxon>
        <taxon>Bacillales</taxon>
        <taxon>Bacillaceae</taxon>
        <taxon>Cytobacillus</taxon>
    </lineage>
</organism>